<dbReference type="AlphaFoldDB" id="M8B3T0"/>
<dbReference type="InterPro" id="IPR032675">
    <property type="entry name" value="LRR_dom_sf"/>
</dbReference>
<name>M8B3T0_AEGTA</name>
<dbReference type="Pfam" id="PF23622">
    <property type="entry name" value="LRR_At1g61320_AtMIF1"/>
    <property type="match status" value="1"/>
</dbReference>
<feature type="domain" description="F-box" evidence="1">
    <location>
        <begin position="208"/>
        <end position="243"/>
    </location>
</feature>
<dbReference type="EnsemblPlants" id="EMT08245">
    <property type="protein sequence ID" value="EMT08245"/>
    <property type="gene ID" value="F775_00770"/>
</dbReference>
<reference evidence="3" key="1">
    <citation type="submission" date="2015-06" db="UniProtKB">
        <authorList>
            <consortium name="EnsemblPlants"/>
        </authorList>
    </citation>
    <scope>IDENTIFICATION</scope>
</reference>
<sequence length="672" mass="74910">MLRRFGDAPLQHQRGSGGRQCSDGLAMLHCSTREVPEADDAPAVWQCSIAAPVRFRRPTVLRRFGDVPLQHPRARAVLEVKTSNCMQKGTAWDHTCEKSRARKDVQVKPWDRSREVPEADDAPAVWRCSIAAPARFRGPTMLRLFGYAPLQHPRCSGGRRCSGSLVMLHCSTREVPKANDASIGSFAEEKRSQVDASQIGKKLRYSGSHLPENIWRHVCYFLPLKDAARATCVSRAFRSSWRCHPNLTFSKETMGYLENARRQRKITGDYNSRIDHFLANHSGTGVKTLSLLFYGPYSANTSYCLDGWLQIAVAPGIEELSLTLFSDSDQLLDKAKYNFPCSLLSDGRGNSIRELKLVGCAFRPTVGIGCTRSLTNLSLCFVHITGDELGFLLSKSLALERLDLNSCSEIASLKIPSLLQRLSYLKVSQCSMLQVIESKAPNISSFHFVGDQQVQLFLGESSQVKEIFISHSCALHYARAMLPSTTPNLETLDIFSTGEMVSTPMLPSKFLHLKTITISGWIFSTTYNLFSLVSFLDASPCLETFNLHTRIGSQNHDLIFEDPSHLGRIPGHCYDNLRRVKITRFFSTKLLVELTCHILENAPSLECLTLDITDGGLKCSDKRIRKCYMSKATLVEAPKALEAIQTHIAGKVLSTTKLNILEPCSRCNAINI</sequence>
<dbReference type="InterPro" id="IPR001810">
    <property type="entry name" value="F-box_dom"/>
</dbReference>
<feature type="domain" description="At1g61320/AtMIF1 LRR" evidence="2">
    <location>
        <begin position="278"/>
        <end position="665"/>
    </location>
</feature>
<dbReference type="ExpressionAtlas" id="M8B3T0">
    <property type="expression patterns" value="baseline"/>
</dbReference>
<dbReference type="Pfam" id="PF00646">
    <property type="entry name" value="F-box"/>
    <property type="match status" value="1"/>
</dbReference>
<organism evidence="3">
    <name type="scientific">Aegilops tauschii</name>
    <name type="common">Tausch's goatgrass</name>
    <name type="synonym">Aegilops squarrosa</name>
    <dbReference type="NCBI Taxonomy" id="37682"/>
    <lineage>
        <taxon>Eukaryota</taxon>
        <taxon>Viridiplantae</taxon>
        <taxon>Streptophyta</taxon>
        <taxon>Embryophyta</taxon>
        <taxon>Tracheophyta</taxon>
        <taxon>Spermatophyta</taxon>
        <taxon>Magnoliopsida</taxon>
        <taxon>Liliopsida</taxon>
        <taxon>Poales</taxon>
        <taxon>Poaceae</taxon>
        <taxon>BOP clade</taxon>
        <taxon>Pooideae</taxon>
        <taxon>Triticodae</taxon>
        <taxon>Triticeae</taxon>
        <taxon>Triticinae</taxon>
        <taxon>Aegilops</taxon>
    </lineage>
</organism>
<dbReference type="InterPro" id="IPR036047">
    <property type="entry name" value="F-box-like_dom_sf"/>
</dbReference>
<dbReference type="SUPFAM" id="SSF52047">
    <property type="entry name" value="RNI-like"/>
    <property type="match status" value="1"/>
</dbReference>
<dbReference type="PANTHER" id="PTHR34145">
    <property type="entry name" value="OS02G0105600 PROTEIN"/>
    <property type="match status" value="1"/>
</dbReference>
<evidence type="ECO:0000313" key="3">
    <source>
        <dbReference type="EnsemblPlants" id="EMT08245"/>
    </source>
</evidence>
<protein>
    <submittedName>
        <fullName evidence="3">Uncharacterized protein</fullName>
    </submittedName>
</protein>
<accession>M8B3T0</accession>
<dbReference type="InterPro" id="IPR055357">
    <property type="entry name" value="LRR_At1g61320_AtMIF1"/>
</dbReference>
<dbReference type="PANTHER" id="PTHR34145:SF66">
    <property type="entry name" value="F-BOX DOMAIN-CONTAINING PROTEIN"/>
    <property type="match status" value="1"/>
</dbReference>
<evidence type="ECO:0000259" key="2">
    <source>
        <dbReference type="Pfam" id="PF23622"/>
    </source>
</evidence>
<proteinExistence type="predicted"/>
<evidence type="ECO:0000259" key="1">
    <source>
        <dbReference type="Pfam" id="PF00646"/>
    </source>
</evidence>
<dbReference type="InterPro" id="IPR053772">
    <property type="entry name" value="At1g61320/At1g61330-like"/>
</dbReference>
<dbReference type="SUPFAM" id="SSF81383">
    <property type="entry name" value="F-box domain"/>
    <property type="match status" value="1"/>
</dbReference>
<dbReference type="Gene3D" id="3.80.10.10">
    <property type="entry name" value="Ribonuclease Inhibitor"/>
    <property type="match status" value="1"/>
</dbReference>